<dbReference type="PANTHER" id="PTHR22576:SF37">
    <property type="entry name" value="MUCOSA-ASSOCIATED LYMPHOID TISSUE LYMPHOMA TRANSLOCATION PROTEIN 1"/>
    <property type="match status" value="1"/>
</dbReference>
<evidence type="ECO:0000259" key="2">
    <source>
        <dbReference type="PROSITE" id="PS50208"/>
    </source>
</evidence>
<feature type="chain" id="PRO_5035236636" evidence="1">
    <location>
        <begin position="30"/>
        <end position="548"/>
    </location>
</feature>
<evidence type="ECO:0000313" key="4">
    <source>
        <dbReference type="Proteomes" id="UP000603434"/>
    </source>
</evidence>
<dbReference type="SUPFAM" id="SSF52129">
    <property type="entry name" value="Caspase-like"/>
    <property type="match status" value="1"/>
</dbReference>
<dbReference type="Gene3D" id="3.40.50.1460">
    <property type="match status" value="1"/>
</dbReference>
<evidence type="ECO:0000256" key="1">
    <source>
        <dbReference type="SAM" id="SignalP"/>
    </source>
</evidence>
<dbReference type="InterPro" id="IPR001309">
    <property type="entry name" value="Pept_C14_p20"/>
</dbReference>
<keyword evidence="1" id="KW-0732">Signal</keyword>
<evidence type="ECO:0000313" key="3">
    <source>
        <dbReference type="EMBL" id="MBC8362356.1"/>
    </source>
</evidence>
<dbReference type="PROSITE" id="PS50208">
    <property type="entry name" value="CASPASE_P20"/>
    <property type="match status" value="1"/>
</dbReference>
<dbReference type="Pfam" id="PF00656">
    <property type="entry name" value="Peptidase_C14"/>
    <property type="match status" value="1"/>
</dbReference>
<dbReference type="InterPro" id="IPR011460">
    <property type="entry name" value="Lcl_C"/>
</dbReference>
<feature type="signal peptide" evidence="1">
    <location>
        <begin position="1"/>
        <end position="29"/>
    </location>
</feature>
<dbReference type="PANTHER" id="PTHR22576">
    <property type="entry name" value="MUCOSA ASSOCIATED LYMPHOID TISSUE LYMPHOMA TRANSLOCATION PROTEIN 1/PARACASPASE"/>
    <property type="match status" value="1"/>
</dbReference>
<dbReference type="InterPro" id="IPR029030">
    <property type="entry name" value="Caspase-like_dom_sf"/>
</dbReference>
<organism evidence="3 4">
    <name type="scientific">Candidatus Desulfatibia profunda</name>
    <dbReference type="NCBI Taxonomy" id="2841695"/>
    <lineage>
        <taxon>Bacteria</taxon>
        <taxon>Pseudomonadati</taxon>
        <taxon>Thermodesulfobacteriota</taxon>
        <taxon>Desulfobacteria</taxon>
        <taxon>Desulfobacterales</taxon>
        <taxon>Desulfobacterales incertae sedis</taxon>
        <taxon>Candidatus Desulfatibia</taxon>
    </lineage>
</organism>
<dbReference type="EMBL" id="JACNJH010000184">
    <property type="protein sequence ID" value="MBC8362356.1"/>
    <property type="molecule type" value="Genomic_DNA"/>
</dbReference>
<dbReference type="Pfam" id="PF07603">
    <property type="entry name" value="Lcl_C"/>
    <property type="match status" value="1"/>
</dbReference>
<comment type="caution">
    <text evidence="3">The sequence shown here is derived from an EMBL/GenBank/DDBJ whole genome shotgun (WGS) entry which is preliminary data.</text>
</comment>
<gene>
    <name evidence="3" type="ORF">H8E23_13270</name>
</gene>
<proteinExistence type="predicted"/>
<name>A0A8J6NXX6_9BACT</name>
<dbReference type="InterPro" id="IPR052039">
    <property type="entry name" value="Caspase-related_regulators"/>
</dbReference>
<protein>
    <submittedName>
        <fullName evidence="3">Caspase family protein</fullName>
    </submittedName>
</protein>
<sequence length="548" mass="61679">MDVYRIKILTLPLLAFTLCALLITFPVHAASRGITVKAKTSTGTVKEIQLYSGYHALVVGCGDYDFWPDLPNAVQDARKVAVSLRRLGFQVNIIENPNSLQLKKAINDLAYKDGRETDRALLFYYAGHGETEKLADGTSLGYIIPKDCPLLRNDPEGFVNKAISMKDIEAYSLRIRSKHVLMLFDSCFSGSLFSLVRAVPQDISEKSSLPVRQYITAGTENETVPDRSMFKRCLLIGLEGDADLTRDGYITGSELGMYLSDKVIQNTHSAQHPQYGKIRTPELSRGDFIFKLSSSGAVTEKPTSVPSEQVVMPGQTETALDDILKASEDKRKAVESWNQWQQAREHEYQQVKKIDEDTYLSSEQKAAAWQRFLAAVAQDNPYSQQDDEMRTYSRSRLNYWQNVKPSVTKPDIPEGFSGSEAQEAGRDGTFIAYATGVVYDKNTELEWYVGPDRNTNWNEAKAWVESLNVAGGGWRMPTRDELRTLNQKGAGTRNMAPLLKTTGWWVWSGETRDSSSAWPFFFLNVGEHWPDRGHSTDMRGFAVRSRRQ</sequence>
<feature type="domain" description="Caspase family p20" evidence="2">
    <location>
        <begin position="56"/>
        <end position="130"/>
    </location>
</feature>
<dbReference type="GO" id="GO:0004197">
    <property type="term" value="F:cysteine-type endopeptidase activity"/>
    <property type="evidence" value="ECO:0007669"/>
    <property type="project" value="InterPro"/>
</dbReference>
<dbReference type="AlphaFoldDB" id="A0A8J6NXX6"/>
<dbReference type="Proteomes" id="UP000603434">
    <property type="component" value="Unassembled WGS sequence"/>
</dbReference>
<reference evidence="3 4" key="1">
    <citation type="submission" date="2020-08" db="EMBL/GenBank/DDBJ databases">
        <title>Bridging the membrane lipid divide: bacteria of the FCB group superphylum have the potential to synthesize archaeal ether lipids.</title>
        <authorList>
            <person name="Villanueva L."/>
            <person name="Von Meijenfeldt F.A.B."/>
            <person name="Westbye A.B."/>
            <person name="Yadav S."/>
            <person name="Hopmans E.C."/>
            <person name="Dutilh B.E."/>
            <person name="Sinninghe Damste J.S."/>
        </authorList>
    </citation>
    <scope>NUCLEOTIDE SEQUENCE [LARGE SCALE GENOMIC DNA]</scope>
    <source>
        <strain evidence="3">NIOZ-UU30</strain>
    </source>
</reference>
<dbReference type="GO" id="GO:0006508">
    <property type="term" value="P:proteolysis"/>
    <property type="evidence" value="ECO:0007669"/>
    <property type="project" value="InterPro"/>
</dbReference>
<dbReference type="InterPro" id="IPR011600">
    <property type="entry name" value="Pept_C14_caspase"/>
</dbReference>
<accession>A0A8J6NXX6</accession>